<organism evidence="2 3">
    <name type="scientific">Seminavis robusta</name>
    <dbReference type="NCBI Taxonomy" id="568900"/>
    <lineage>
        <taxon>Eukaryota</taxon>
        <taxon>Sar</taxon>
        <taxon>Stramenopiles</taxon>
        <taxon>Ochrophyta</taxon>
        <taxon>Bacillariophyta</taxon>
        <taxon>Bacillariophyceae</taxon>
        <taxon>Bacillariophycidae</taxon>
        <taxon>Naviculales</taxon>
        <taxon>Naviculaceae</taxon>
        <taxon>Seminavis</taxon>
    </lineage>
</organism>
<gene>
    <name evidence="2" type="ORF">SEMRO_408_G136870.1</name>
</gene>
<feature type="region of interest" description="Disordered" evidence="1">
    <location>
        <begin position="279"/>
        <end position="301"/>
    </location>
</feature>
<feature type="region of interest" description="Disordered" evidence="1">
    <location>
        <begin position="187"/>
        <end position="209"/>
    </location>
</feature>
<evidence type="ECO:0000313" key="3">
    <source>
        <dbReference type="Proteomes" id="UP001153069"/>
    </source>
</evidence>
<dbReference type="Proteomes" id="UP001153069">
    <property type="component" value="Unassembled WGS sequence"/>
</dbReference>
<feature type="compositionally biased region" description="Polar residues" evidence="1">
    <location>
        <begin position="145"/>
        <end position="165"/>
    </location>
</feature>
<dbReference type="AlphaFoldDB" id="A0A9N8DWN3"/>
<sequence length="332" mass="36469">MTSTGLYSSPRAVVDFHLLEVYEDKLLENLDHLRTPLSVSPSSLQVLLPHGLSPEPKQEMHEDDYSNELPPALRCLSVSTRSSAASATLDESCDSSSVSSVSLDDFPLDFDDTSDRGTTATAALSGRPQRSIFGSYWENKGGRPRQTQPLLSTCQEGRPTTTSAPRSEANKDLVPGEVDSYERLLERNEAPVRRNAGSPDRAAAAATKGSRRRLWENHYVSQHQSESALCEVAAMLGPPETLRKAHSTPVVGRKPTTTEATGKRASCLRQCRFSGSSRRTSLLSTSSHSQNLNDSRRSSETTVVSFSDHVEVKYLQTNTEKFAAPGWSKYFF</sequence>
<feature type="region of interest" description="Disordered" evidence="1">
    <location>
        <begin position="137"/>
        <end position="171"/>
    </location>
</feature>
<comment type="caution">
    <text evidence="2">The sequence shown here is derived from an EMBL/GenBank/DDBJ whole genome shotgun (WGS) entry which is preliminary data.</text>
</comment>
<feature type="compositionally biased region" description="Low complexity" evidence="1">
    <location>
        <begin position="279"/>
        <end position="289"/>
    </location>
</feature>
<protein>
    <submittedName>
        <fullName evidence="2">Uncharacterized protein</fullName>
    </submittedName>
</protein>
<keyword evidence="3" id="KW-1185">Reference proteome</keyword>
<accession>A0A9N8DWN3</accession>
<evidence type="ECO:0000313" key="2">
    <source>
        <dbReference type="EMBL" id="CAB9509859.1"/>
    </source>
</evidence>
<dbReference type="EMBL" id="CAICTM010000407">
    <property type="protein sequence ID" value="CAB9509859.1"/>
    <property type="molecule type" value="Genomic_DNA"/>
</dbReference>
<proteinExistence type="predicted"/>
<reference evidence="2" key="1">
    <citation type="submission" date="2020-06" db="EMBL/GenBank/DDBJ databases">
        <authorList>
            <consortium name="Plant Systems Biology data submission"/>
        </authorList>
    </citation>
    <scope>NUCLEOTIDE SEQUENCE</scope>
    <source>
        <strain evidence="2">D6</strain>
    </source>
</reference>
<name>A0A9N8DWN3_9STRA</name>
<evidence type="ECO:0000256" key="1">
    <source>
        <dbReference type="SAM" id="MobiDB-lite"/>
    </source>
</evidence>